<feature type="signal peptide" evidence="3">
    <location>
        <begin position="1"/>
        <end position="31"/>
    </location>
</feature>
<dbReference type="PANTHER" id="PTHR33227">
    <property type="entry name" value="STIGMA-SPECIFIC STIG1-LIKE PROTEIN 3"/>
    <property type="match status" value="1"/>
</dbReference>
<sequence>MAEALLLTKVRFAYLLHALPLLLLAVPVVEGNPSPRIRLVHEKPFPSPWLRRQLSESRSSGCDGDPSACGPVGRCCNNVCVDLTSSPENCGGCGRLCPSGWECCGGACAYVTSNTDHCGQCDKKCMVGTDCHFGMCGYAQDVPHSTFLTNPSKTT</sequence>
<keyword evidence="5" id="KW-1185">Reference proteome</keyword>
<comment type="caution">
    <text evidence="4">The sequence shown here is derived from an EMBL/GenBank/DDBJ whole genome shotgun (WGS) entry which is preliminary data.</text>
</comment>
<evidence type="ECO:0000256" key="3">
    <source>
        <dbReference type="SAM" id="SignalP"/>
    </source>
</evidence>
<dbReference type="EMBL" id="BSYO01000027">
    <property type="protein sequence ID" value="GMH24359.1"/>
    <property type="molecule type" value="Genomic_DNA"/>
</dbReference>
<name>A0AAD3Y1V1_NEPGR</name>
<evidence type="ECO:0000256" key="2">
    <source>
        <dbReference type="ARBA" id="ARBA00022729"/>
    </source>
</evidence>
<feature type="chain" id="PRO_5042277584" description="Stigma-specific STIG1-like protein 1" evidence="3">
    <location>
        <begin position="32"/>
        <end position="155"/>
    </location>
</feature>
<accession>A0AAD3Y1V1</accession>
<comment type="similarity">
    <text evidence="1">Belongs to the STIG1 family.</text>
</comment>
<dbReference type="Pfam" id="PF04885">
    <property type="entry name" value="Stig1"/>
    <property type="match status" value="1"/>
</dbReference>
<reference evidence="4" key="1">
    <citation type="submission" date="2023-05" db="EMBL/GenBank/DDBJ databases">
        <title>Nepenthes gracilis genome sequencing.</title>
        <authorList>
            <person name="Fukushima K."/>
        </authorList>
    </citation>
    <scope>NUCLEOTIDE SEQUENCE</scope>
    <source>
        <strain evidence="4">SING2019-196</strain>
    </source>
</reference>
<evidence type="ECO:0000313" key="5">
    <source>
        <dbReference type="Proteomes" id="UP001279734"/>
    </source>
</evidence>
<protein>
    <recommendedName>
        <fullName evidence="6">Stigma-specific STIG1-like protein 1</fullName>
    </recommendedName>
</protein>
<evidence type="ECO:0008006" key="6">
    <source>
        <dbReference type="Google" id="ProtNLM"/>
    </source>
</evidence>
<evidence type="ECO:0000313" key="4">
    <source>
        <dbReference type="EMBL" id="GMH24359.1"/>
    </source>
</evidence>
<organism evidence="4 5">
    <name type="scientific">Nepenthes gracilis</name>
    <name type="common">Slender pitcher plant</name>
    <dbReference type="NCBI Taxonomy" id="150966"/>
    <lineage>
        <taxon>Eukaryota</taxon>
        <taxon>Viridiplantae</taxon>
        <taxon>Streptophyta</taxon>
        <taxon>Embryophyta</taxon>
        <taxon>Tracheophyta</taxon>
        <taxon>Spermatophyta</taxon>
        <taxon>Magnoliopsida</taxon>
        <taxon>eudicotyledons</taxon>
        <taxon>Gunneridae</taxon>
        <taxon>Pentapetalae</taxon>
        <taxon>Caryophyllales</taxon>
        <taxon>Nepenthaceae</taxon>
        <taxon>Nepenthes</taxon>
    </lineage>
</organism>
<evidence type="ECO:0000256" key="1">
    <source>
        <dbReference type="ARBA" id="ARBA00006010"/>
    </source>
</evidence>
<dbReference type="InterPro" id="IPR006969">
    <property type="entry name" value="Stig-like"/>
</dbReference>
<keyword evidence="2 3" id="KW-0732">Signal</keyword>
<dbReference type="Proteomes" id="UP001279734">
    <property type="component" value="Unassembled WGS sequence"/>
</dbReference>
<dbReference type="PANTHER" id="PTHR33227:SF48">
    <property type="entry name" value="STIGMA-SPECIFIC STIG1-LIKE PROTEIN 4"/>
    <property type="match status" value="1"/>
</dbReference>
<dbReference type="AlphaFoldDB" id="A0AAD3Y1V1"/>
<gene>
    <name evidence="4" type="ORF">Nepgr_026202</name>
</gene>
<proteinExistence type="inferred from homology"/>